<dbReference type="Proteomes" id="UP000789901">
    <property type="component" value="Unassembled WGS sequence"/>
</dbReference>
<proteinExistence type="predicted"/>
<comment type="caution">
    <text evidence="1">The sequence shown here is derived from an EMBL/GenBank/DDBJ whole genome shotgun (WGS) entry which is preliminary data.</text>
</comment>
<reference evidence="1 2" key="1">
    <citation type="submission" date="2021-06" db="EMBL/GenBank/DDBJ databases">
        <authorList>
            <person name="Kallberg Y."/>
            <person name="Tangrot J."/>
            <person name="Rosling A."/>
        </authorList>
    </citation>
    <scope>NUCLEOTIDE SEQUENCE [LARGE SCALE GENOMIC DNA]</scope>
    <source>
        <strain evidence="1 2">120-4 pot B 10/14</strain>
    </source>
</reference>
<organism evidence="1 2">
    <name type="scientific">Gigaspora margarita</name>
    <dbReference type="NCBI Taxonomy" id="4874"/>
    <lineage>
        <taxon>Eukaryota</taxon>
        <taxon>Fungi</taxon>
        <taxon>Fungi incertae sedis</taxon>
        <taxon>Mucoromycota</taxon>
        <taxon>Glomeromycotina</taxon>
        <taxon>Glomeromycetes</taxon>
        <taxon>Diversisporales</taxon>
        <taxon>Gigasporaceae</taxon>
        <taxon>Gigaspora</taxon>
    </lineage>
</organism>
<dbReference type="EMBL" id="CAJVQB010102834">
    <property type="protein sequence ID" value="CAG8850793.1"/>
    <property type="molecule type" value="Genomic_DNA"/>
</dbReference>
<sequence length="145" mass="17087">IIAATKWPEIIKNSKKSKLTTEYNFERKSIFGNQAISFEIIMKVITFIGNFAKQNELPSPADTTYSSLHIQYLEAIKTNDQFGVCFTTFINIWKKFLPHIKKLTPHSDLCLKCKDMRFNANYWTIEEKEAKVLEWHKHIKWANEE</sequence>
<evidence type="ECO:0000313" key="1">
    <source>
        <dbReference type="EMBL" id="CAG8850793.1"/>
    </source>
</evidence>
<evidence type="ECO:0000313" key="2">
    <source>
        <dbReference type="Proteomes" id="UP000789901"/>
    </source>
</evidence>
<accession>A0ABN7XA78</accession>
<feature type="non-terminal residue" evidence="1">
    <location>
        <position position="1"/>
    </location>
</feature>
<gene>
    <name evidence="1" type="ORF">GMARGA_LOCUS40401</name>
</gene>
<keyword evidence="2" id="KW-1185">Reference proteome</keyword>
<name>A0ABN7XA78_GIGMA</name>
<protein>
    <submittedName>
        <fullName evidence="1">3788_t:CDS:1</fullName>
    </submittedName>
</protein>